<comment type="caution">
    <text evidence="1">The sequence shown here is derived from an EMBL/GenBank/DDBJ whole genome shotgun (WGS) entry which is preliminary data.</text>
</comment>
<sequence>MFSNLCLIMFEFLRIKSNILSWSFTPATSSTARFRVATFNIALSISKLERELKAGLVATGLTVGTDFSGSTTLADSTDNAEVEYGRSIIAVVGPASHTFESWKEEGKPNMWLRDLFARATPKARNITYDYNTKLLDSQFDATIPELSRGLLEMIKYSRSGQVIYEEFRKSFKLIQNASEEKHSLMF</sequence>
<dbReference type="EMBL" id="SPNV01000339">
    <property type="protein sequence ID" value="KAF5856193.1"/>
    <property type="molecule type" value="Genomic_DNA"/>
</dbReference>
<accession>A0A8H5ZSU4</accession>
<protein>
    <submittedName>
        <fullName evidence="1">Uncharacterized protein</fullName>
    </submittedName>
</protein>
<proteinExistence type="predicted"/>
<name>A0A8H5ZSU4_PETAA</name>
<dbReference type="AlphaFoldDB" id="A0A8H5ZSU4"/>
<reference evidence="1 2" key="1">
    <citation type="submission" date="2019-04" db="EMBL/GenBank/DDBJ databases">
        <title>Aspergillus burnettii sp. nov., novel species from soil in southeast Queensland.</title>
        <authorList>
            <person name="Gilchrist C.L.M."/>
            <person name="Pitt J.I."/>
            <person name="Lange L."/>
            <person name="Lacey H.J."/>
            <person name="Vuong D."/>
            <person name="Midgley D.J."/>
            <person name="Greenfield P."/>
            <person name="Bradbury M."/>
            <person name="Lacey E."/>
            <person name="Busk P.K."/>
            <person name="Pilgaard B."/>
            <person name="Chooi Y.H."/>
            <person name="Piggott A.M."/>
        </authorList>
    </citation>
    <scope>NUCLEOTIDE SEQUENCE [LARGE SCALE GENOMIC DNA]</scope>
    <source>
        <strain evidence="1 2">FRR 5400</strain>
    </source>
</reference>
<organism evidence="1 2">
    <name type="scientific">Petromyces alliaceus</name>
    <name type="common">Aspergillus alliaceus</name>
    <dbReference type="NCBI Taxonomy" id="209559"/>
    <lineage>
        <taxon>Eukaryota</taxon>
        <taxon>Fungi</taxon>
        <taxon>Dikarya</taxon>
        <taxon>Ascomycota</taxon>
        <taxon>Pezizomycotina</taxon>
        <taxon>Eurotiomycetes</taxon>
        <taxon>Eurotiomycetidae</taxon>
        <taxon>Eurotiales</taxon>
        <taxon>Aspergillaceae</taxon>
        <taxon>Aspergillus</taxon>
        <taxon>Aspergillus subgen. Circumdati</taxon>
    </lineage>
</organism>
<evidence type="ECO:0000313" key="1">
    <source>
        <dbReference type="EMBL" id="KAF5856193.1"/>
    </source>
</evidence>
<keyword evidence="2" id="KW-1185">Reference proteome</keyword>
<evidence type="ECO:0000313" key="2">
    <source>
        <dbReference type="Proteomes" id="UP000541154"/>
    </source>
</evidence>
<gene>
    <name evidence="1" type="ORF">ETB97_007720</name>
</gene>
<dbReference type="Proteomes" id="UP000541154">
    <property type="component" value="Unassembled WGS sequence"/>
</dbReference>